<gene>
    <name evidence="3" type="ORF">SAMN03080615_03741</name>
</gene>
<protein>
    <recommendedName>
        <fullName evidence="2">GCVT N-terminal domain-containing protein</fullName>
    </recommendedName>
</protein>
<evidence type="ECO:0000259" key="2">
    <source>
        <dbReference type="Pfam" id="PF01571"/>
    </source>
</evidence>
<dbReference type="Pfam" id="PF01571">
    <property type="entry name" value="GCV_T"/>
    <property type="match status" value="1"/>
</dbReference>
<dbReference type="SUPFAM" id="SSF101790">
    <property type="entry name" value="Aminomethyltransferase beta-barrel domain"/>
    <property type="match status" value="1"/>
</dbReference>
<keyword evidence="4" id="KW-1185">Reference proteome</keyword>
<dbReference type="Gene3D" id="3.30.70.1400">
    <property type="entry name" value="Aminomethyltransferase beta-barrel domains"/>
    <property type="match status" value="1"/>
</dbReference>
<dbReference type="OrthoDB" id="9796287at2"/>
<dbReference type="RefSeq" id="WP_091361213.1">
    <property type="nucleotide sequence ID" value="NZ_AP025284.1"/>
</dbReference>
<evidence type="ECO:0000313" key="3">
    <source>
        <dbReference type="EMBL" id="SER05164.1"/>
    </source>
</evidence>
<proteinExistence type="predicted"/>
<reference evidence="4" key="1">
    <citation type="submission" date="2016-10" db="EMBL/GenBank/DDBJ databases">
        <authorList>
            <person name="Varghese N."/>
            <person name="Submissions S."/>
        </authorList>
    </citation>
    <scope>NUCLEOTIDE SEQUENCE [LARGE SCALE GENOMIC DNA]</scope>
    <source>
        <strain evidence="4">DSM 18887</strain>
    </source>
</reference>
<accession>A0A1H9L142</accession>
<sequence>MSWLETLNALGVQVDELGNCQVSAAESRDAAVTVTPLTHLGLFGVTGPDAEKFLQGQLSCDVQKVSAGKSLLGSHCNIKGGMISLSRLMPVENGFWLRTERSILDTAMTNLKKYMIFSKAESHDRSEEIVGLGISGAQADRVLLAEGFTLPAETGEFSIYGNGLLIRVPGERFELWLPVEQAETLLSGLLKEATLADTNNWKLQDIRSGIPSLDSETLEAFIPQMTNLQVFDGVSFSKGCYTGQEVVTRLQHRGKLNRPMYRLAFSADQAPAPGTAISTPDRAGVGTVVSAAMTSEQQGELLAVILKTSFDDADTALTLEGGDQPLQRLTLPYELDPELFERPQRL</sequence>
<feature type="domain" description="GCVT N-terminal" evidence="2">
    <location>
        <begin position="30"/>
        <end position="143"/>
    </location>
</feature>
<dbReference type="PANTHER" id="PTHR22602">
    <property type="entry name" value="TRANSFERASE CAF17, MITOCHONDRIAL-RELATED"/>
    <property type="match status" value="1"/>
</dbReference>
<dbReference type="Proteomes" id="UP000198749">
    <property type="component" value="Unassembled WGS sequence"/>
</dbReference>
<dbReference type="AlphaFoldDB" id="A0A1H9L142"/>
<dbReference type="PANTHER" id="PTHR22602:SF0">
    <property type="entry name" value="TRANSFERASE CAF17, MITOCHONDRIAL-RELATED"/>
    <property type="match status" value="1"/>
</dbReference>
<dbReference type="STRING" id="355243.SAMN03080615_03741"/>
<dbReference type="NCBIfam" id="TIGR03317">
    <property type="entry name" value="ygfZ_signature"/>
    <property type="match status" value="1"/>
</dbReference>
<dbReference type="InterPro" id="IPR029043">
    <property type="entry name" value="GcvT/YgfZ_C"/>
</dbReference>
<name>A0A1H9L142_9GAMM</name>
<evidence type="ECO:0000256" key="1">
    <source>
        <dbReference type="PIRSR" id="PIRSR006487-1"/>
    </source>
</evidence>
<feature type="binding site" evidence="1">
    <location>
        <position position="174"/>
    </location>
    <ligand>
        <name>substrate</name>
    </ligand>
</feature>
<evidence type="ECO:0000313" key="4">
    <source>
        <dbReference type="Proteomes" id="UP000198749"/>
    </source>
</evidence>
<dbReference type="EMBL" id="FOGB01000015">
    <property type="protein sequence ID" value="SER05164.1"/>
    <property type="molecule type" value="Genomic_DNA"/>
</dbReference>
<dbReference type="Gene3D" id="3.30.70.1630">
    <property type="match status" value="1"/>
</dbReference>
<dbReference type="InterPro" id="IPR006222">
    <property type="entry name" value="GCVT_N"/>
</dbReference>
<dbReference type="PIRSF" id="PIRSF006487">
    <property type="entry name" value="GcvT"/>
    <property type="match status" value="1"/>
</dbReference>
<dbReference type="GO" id="GO:0016226">
    <property type="term" value="P:iron-sulfur cluster assembly"/>
    <property type="evidence" value="ECO:0007669"/>
    <property type="project" value="TreeGrafter"/>
</dbReference>
<dbReference type="InterPro" id="IPR017703">
    <property type="entry name" value="YgfZ/GCV_T_CS"/>
</dbReference>
<dbReference type="Gene3D" id="2.40.30.160">
    <property type="match status" value="1"/>
</dbReference>
<dbReference type="SUPFAM" id="SSF103025">
    <property type="entry name" value="Folate-binding domain"/>
    <property type="match status" value="1"/>
</dbReference>
<organism evidence="3 4">
    <name type="scientific">Amphritea atlantica</name>
    <dbReference type="NCBI Taxonomy" id="355243"/>
    <lineage>
        <taxon>Bacteria</taxon>
        <taxon>Pseudomonadati</taxon>
        <taxon>Pseudomonadota</taxon>
        <taxon>Gammaproteobacteria</taxon>
        <taxon>Oceanospirillales</taxon>
        <taxon>Oceanospirillaceae</taxon>
        <taxon>Amphritea</taxon>
    </lineage>
</organism>
<dbReference type="InterPro" id="IPR045179">
    <property type="entry name" value="YgfZ/GcvT"/>
</dbReference>